<accession>A0A1H2W3T3</accession>
<dbReference type="OrthoDB" id="9802987at2"/>
<dbReference type="Pfam" id="PF04488">
    <property type="entry name" value="Gly_transf_sug"/>
    <property type="match status" value="1"/>
</dbReference>
<protein>
    <submittedName>
        <fullName evidence="1">Glycosyltransferase sugar-binding region containing DXD motif-containing protein</fullName>
    </submittedName>
</protein>
<proteinExistence type="predicted"/>
<dbReference type="AlphaFoldDB" id="A0A1H2W3T3"/>
<keyword evidence="1" id="KW-0808">Transferase</keyword>
<sequence>MTSPIPNVFHFVFGLREQTEPFHLMYYLCLASCLEVNQPDEVHFHYHNEPHGEWWERIKPRLRLRRIDPERFVADYRYDDPTVAAFRYAHLADFARLRILLEEGGIYADIDSLFLRPLPTDWHSRQFILGEEKAPAGAEDDRSLCNAWIASAPGAEFCRHWLDAMTEAFDGSWSNHSTLLPYRLSKRFPDLLDIQPPTSFYSLDWTPKGIEDLLLRNVTLPDEARSLHLWNHLWFDESRLDFSHFHAGLLTVDYVAFADTTYARNARRFLPADARPSLLAYQRQRAMTLLSHPRHSVRSWLNSR</sequence>
<dbReference type="EMBL" id="FNNU01000002">
    <property type="protein sequence ID" value="SDW74914.1"/>
    <property type="molecule type" value="Genomic_DNA"/>
</dbReference>
<dbReference type="SUPFAM" id="SSF53448">
    <property type="entry name" value="Nucleotide-diphospho-sugar transferases"/>
    <property type="match status" value="1"/>
</dbReference>
<name>A0A1H2W3T3_9PSED</name>
<dbReference type="PANTHER" id="PTHR46830:SF2">
    <property type="entry name" value="ALPHA-1,4-N-ACETYLGLUCOSAMINYLTRANSFERASE"/>
    <property type="match status" value="1"/>
</dbReference>
<dbReference type="GO" id="GO:0016740">
    <property type="term" value="F:transferase activity"/>
    <property type="evidence" value="ECO:0007669"/>
    <property type="project" value="UniProtKB-KW"/>
</dbReference>
<dbReference type="InterPro" id="IPR029044">
    <property type="entry name" value="Nucleotide-diphossugar_trans"/>
</dbReference>
<dbReference type="InterPro" id="IPR007577">
    <property type="entry name" value="GlycoTrfase_DXD_sugar-bd_CS"/>
</dbReference>
<evidence type="ECO:0000313" key="2">
    <source>
        <dbReference type="Proteomes" id="UP000243778"/>
    </source>
</evidence>
<reference evidence="2" key="1">
    <citation type="submission" date="2016-10" db="EMBL/GenBank/DDBJ databases">
        <authorList>
            <person name="Varghese N."/>
            <person name="Submissions S."/>
        </authorList>
    </citation>
    <scope>NUCLEOTIDE SEQUENCE [LARGE SCALE GENOMIC DNA]</scope>
    <source>
        <strain evidence="2">NRRL B-59562</strain>
    </source>
</reference>
<dbReference type="PANTHER" id="PTHR46830">
    <property type="entry name" value="TRANSFERASE, PUTATIVE-RELATED"/>
    <property type="match status" value="1"/>
</dbReference>
<keyword evidence="2" id="KW-1185">Reference proteome</keyword>
<dbReference type="Proteomes" id="UP000243778">
    <property type="component" value="Unassembled WGS sequence"/>
</dbReference>
<dbReference type="RefSeq" id="WP_090225877.1">
    <property type="nucleotide sequence ID" value="NZ_FNNU01000002.1"/>
</dbReference>
<dbReference type="STRING" id="1007099.SAMN05216287_1419"/>
<organism evidence="1 2">
    <name type="scientific">Pseudomonas kuykendallii</name>
    <dbReference type="NCBI Taxonomy" id="1007099"/>
    <lineage>
        <taxon>Bacteria</taxon>
        <taxon>Pseudomonadati</taxon>
        <taxon>Pseudomonadota</taxon>
        <taxon>Gammaproteobacteria</taxon>
        <taxon>Pseudomonadales</taxon>
        <taxon>Pseudomonadaceae</taxon>
        <taxon>Pseudomonas</taxon>
    </lineage>
</organism>
<dbReference type="Gene3D" id="3.90.550.20">
    <property type="match status" value="1"/>
</dbReference>
<gene>
    <name evidence="1" type="ORF">SAMN05216287_1419</name>
</gene>
<evidence type="ECO:0000313" key="1">
    <source>
        <dbReference type="EMBL" id="SDW74914.1"/>
    </source>
</evidence>